<dbReference type="Pfam" id="PF05773">
    <property type="entry name" value="RWD"/>
    <property type="match status" value="1"/>
</dbReference>
<feature type="binding site" evidence="11">
    <location>
        <begin position="579"/>
        <end position="587"/>
    </location>
    <ligand>
        <name>ATP</name>
        <dbReference type="ChEBI" id="CHEBI:30616"/>
    </ligand>
</feature>
<dbReference type="SUPFAM" id="SSF56112">
    <property type="entry name" value="Protein kinase-like (PK-like)"/>
    <property type="match status" value="2"/>
</dbReference>
<dbReference type="EC" id="2.7.11.1" evidence="1"/>
<dbReference type="Pfam" id="PF12745">
    <property type="entry name" value="HGTP_anticodon2"/>
    <property type="match status" value="1"/>
</dbReference>
<dbReference type="STRING" id="765440.A0A0C3F5K7"/>
<proteinExistence type="inferred from homology"/>
<dbReference type="Proteomes" id="UP000054166">
    <property type="component" value="Unassembled WGS sequence"/>
</dbReference>
<evidence type="ECO:0000259" key="14">
    <source>
        <dbReference type="PROSITE" id="PS50011"/>
    </source>
</evidence>
<dbReference type="SMART" id="SM00591">
    <property type="entry name" value="RWD"/>
    <property type="match status" value="1"/>
</dbReference>
<dbReference type="Gene3D" id="3.30.200.20">
    <property type="entry name" value="Phosphorylase Kinase, domain 1"/>
    <property type="match status" value="1"/>
</dbReference>
<feature type="domain" description="Protein kinase" evidence="14">
    <location>
        <begin position="573"/>
        <end position="964"/>
    </location>
</feature>
<reference evidence="16 17" key="1">
    <citation type="submission" date="2014-04" db="EMBL/GenBank/DDBJ databases">
        <authorList>
            <consortium name="DOE Joint Genome Institute"/>
            <person name="Kuo A."/>
            <person name="Tarkka M."/>
            <person name="Buscot F."/>
            <person name="Kohler A."/>
            <person name="Nagy L.G."/>
            <person name="Floudas D."/>
            <person name="Copeland A."/>
            <person name="Barry K.W."/>
            <person name="Cichocki N."/>
            <person name="Veneault-Fourrey C."/>
            <person name="LaButti K."/>
            <person name="Lindquist E.A."/>
            <person name="Lipzen A."/>
            <person name="Lundell T."/>
            <person name="Morin E."/>
            <person name="Murat C."/>
            <person name="Sun H."/>
            <person name="Tunlid A."/>
            <person name="Henrissat B."/>
            <person name="Grigoriev I.V."/>
            <person name="Hibbett D.S."/>
            <person name="Martin F."/>
            <person name="Nordberg H.P."/>
            <person name="Cantor M.N."/>
            <person name="Hua S.X."/>
        </authorList>
    </citation>
    <scope>NUCLEOTIDE SEQUENCE [LARGE SCALE GENOMIC DNA]</scope>
    <source>
        <strain evidence="16 17">F 1598</strain>
    </source>
</reference>
<dbReference type="EMBL" id="KN833048">
    <property type="protein sequence ID" value="KIM75304.1"/>
    <property type="molecule type" value="Genomic_DNA"/>
</dbReference>
<feature type="region of interest" description="Disordered" evidence="13">
    <location>
        <begin position="517"/>
        <end position="545"/>
    </location>
</feature>
<evidence type="ECO:0000256" key="4">
    <source>
        <dbReference type="ARBA" id="ARBA00022741"/>
    </source>
</evidence>
<dbReference type="HOGENOM" id="CLU_001222_2_0_1"/>
<dbReference type="InterPro" id="IPR006575">
    <property type="entry name" value="RWD_dom"/>
</dbReference>
<dbReference type="SMART" id="SM00220">
    <property type="entry name" value="S_TKc"/>
    <property type="match status" value="1"/>
</dbReference>
<dbReference type="Gene3D" id="3.10.110.10">
    <property type="entry name" value="Ubiquitin Conjugating Enzyme"/>
    <property type="match status" value="1"/>
</dbReference>
<name>A0A0C3F5K7_PILCF</name>
<dbReference type="CDD" id="cd23823">
    <property type="entry name" value="RWD_GCN2"/>
    <property type="match status" value="1"/>
</dbReference>
<feature type="binding site" evidence="12">
    <location>
        <position position="603"/>
    </location>
    <ligand>
        <name>ATP</name>
        <dbReference type="ChEBI" id="CHEBI:30616"/>
    </ligand>
</feature>
<sequence>MESAEELQQQEITALQSIYAEDFKESPPPKAWKGAVRLPEFIIRVAHPDPQHAAKIYFHLNTKFPKTYPALACPTFSIQKPILGMNNDQVTKLSNEIHAEAQKHRGSEMVFQIITFAQDWIENNVKPVVEVPGSLATEMNKRASEAERERQHQLAAEAEREAYLAAQLAEQFRAESTAQLQKQRQKHDDRNRHRHRAQSDATEVPQDGAEVVDMVVESFNNEMEFGGVTFNSVKIFHPKKECLGMTYLADPVCDDVHATLPLEVHIITFVSNYYATSQGRKKLKQVEAEINRISNVLHLNLLRILAVKLSLPYGNSTGPARLVILSEERPRLSLEDLLEDCENLRENRASDYLTQCLLALNAIHTADLVHRGFTTRCIGLATRDPASPASSPSKLVKIGKVGYHTRLLDLHRSNPVGPNIDIESEATIPDAWLSKDIIDSPLLYTRSRDIYCLGLVLLQMLSGNNVIYRFSSGFQSALRASSISPALQQYATNMLLPTKRAHMSCLGLLADLSELSSQDGTTQHGRTRSQSIAVSGPKTPRASIANNYSSSPEIEYFVPPARTRQASRWKEDWEELEMLGKGAFGSVVKARNKIDSRIYAVKKIKLRANQSDTKIFREVNALSRLSHRFIVRYYTTWVETSESVSAAVSSGSTSDTDATDDGTAEGDGMTSVPHSSHSNSTEAIHVSGFNGRFNIDLNDLDDMGLSGTQSFPSIHFGGSTGSKEKNSDEEDDSDNSDDPFGNLFSKEDSSEAVDVTKHRPKTPPVIARTLYIQMEFVERQTLKERVAEGITEDEGWRLFQQILDALVHMSGLGILHRDVKLTNIFIDGKGDCKVGDFGLATSSLAAVDPSDVSPVLVTPDTDMTLEVGTKLYIAPEVQSRKRGPRNHTKADMYSLGIVFFEMNFLFSTASERIAVIEDLRKPEIFFPTSWQPHLTRQKQIITSLLQHDPTLRPTAMELSQSPLLPQRLEDEYFKGALKMMTKTDSPHHQAVLSSLFSQPPNQVRGYLYDAEAELHEYASLNHIVHDRIAAIFRLHGAVDMQPSLLMPVENVDAEQNQAIFLDRHGEVVTLPNNALVPFARLAARGNIKRIKRYHVTDIYKPNAVVGHPRVSKAAVFDIITPDLESGPMAASAEVLTLLDDCLRSFPNLADNYEIHISHSRVVDLALNRIPNDLRPSVIDIMNQSKSSPSQKRALLLKKGLLRSTTDELEVLAEVEDDVDVLRAKLERVSPTLLSLMSSAIEDMKRTIQYAVAAGLTTTVFCHPLMWGQHHAHFNDGVRVEVVRRTKRLDILAAAGRYDGLIAKCAPPKVNAESICAIGMQINLDKITVALATFQSSSVKALIKEARSFGFWSPRRCDVYVVSYHPGYLQDRLEVAALLWQHNISADVMYESGLTDEDQENHVELCCREGILFTVYPRPRTARREQPAFKVKSILKGTEYEVSRQELVGHLHQQIAEQKRADLSTSGTAIQPDVYITQNVIPNKDVTGSSDVQLVLPGDTKKQRKQVKQIFLDRAYEKGEQIKLAVQNGMPILAVDVPTSLFDAMTKTTGWTTDDEAWRNIISSFAPSHSAYAGQVREAVGKRRTDGYPFLLLFAVREERIHLLSLS</sequence>
<evidence type="ECO:0000256" key="9">
    <source>
        <dbReference type="ARBA" id="ARBA00048679"/>
    </source>
</evidence>
<feature type="domain" description="Protein kinase" evidence="14">
    <location>
        <begin position="219"/>
        <end position="515"/>
    </location>
</feature>
<dbReference type="OrthoDB" id="341578at2759"/>
<gene>
    <name evidence="16" type="ORF">PILCRDRAFT_827408</name>
</gene>
<accession>A0A0C3F5K7</accession>
<dbReference type="PROSITE" id="PS50011">
    <property type="entry name" value="PROTEIN_KINASE_DOM"/>
    <property type="match status" value="2"/>
</dbReference>
<evidence type="ECO:0000313" key="17">
    <source>
        <dbReference type="Proteomes" id="UP000054166"/>
    </source>
</evidence>
<feature type="compositionally biased region" description="Polar residues" evidence="13">
    <location>
        <begin position="517"/>
        <end position="533"/>
    </location>
</feature>
<evidence type="ECO:0000256" key="1">
    <source>
        <dbReference type="ARBA" id="ARBA00012513"/>
    </source>
</evidence>
<evidence type="ECO:0000256" key="11">
    <source>
        <dbReference type="PIRSR" id="PIRSR000660-2"/>
    </source>
</evidence>
<keyword evidence="3" id="KW-0808">Transferase</keyword>
<dbReference type="Gene3D" id="3.30.930.10">
    <property type="entry name" value="Bira Bifunctional Protein, Domain 2"/>
    <property type="match status" value="1"/>
</dbReference>
<evidence type="ECO:0000256" key="12">
    <source>
        <dbReference type="PROSITE-ProRule" id="PRU10141"/>
    </source>
</evidence>
<feature type="region of interest" description="Disordered" evidence="13">
    <location>
        <begin position="711"/>
        <end position="760"/>
    </location>
</feature>
<dbReference type="PROSITE" id="PS50908">
    <property type="entry name" value="RWD"/>
    <property type="match status" value="1"/>
</dbReference>
<dbReference type="SUPFAM" id="SSF55681">
    <property type="entry name" value="Class II aaRS and biotin synthetases"/>
    <property type="match status" value="1"/>
</dbReference>
<dbReference type="FunCoup" id="A0A0C3F5K7">
    <property type="interactions" value="605"/>
</dbReference>
<dbReference type="PROSITE" id="PS00108">
    <property type="entry name" value="PROTEIN_KINASE_ST"/>
    <property type="match status" value="1"/>
</dbReference>
<evidence type="ECO:0000256" key="10">
    <source>
        <dbReference type="PIRSR" id="PIRSR000660-1"/>
    </source>
</evidence>
<keyword evidence="6 11" id="KW-0067">ATP-binding</keyword>
<dbReference type="Pfam" id="PF00069">
    <property type="entry name" value="Pkinase"/>
    <property type="match status" value="2"/>
</dbReference>
<keyword evidence="17" id="KW-1185">Reference proteome</keyword>
<feature type="region of interest" description="Disordered" evidence="13">
    <location>
        <begin position="646"/>
        <end position="682"/>
    </location>
</feature>
<feature type="compositionally biased region" description="Acidic residues" evidence="13">
    <location>
        <begin position="727"/>
        <end position="737"/>
    </location>
</feature>
<feature type="binding site" evidence="11">
    <location>
        <position position="602"/>
    </location>
    <ligand>
        <name>ATP</name>
        <dbReference type="ChEBI" id="CHEBI:30616"/>
    </ligand>
</feature>
<organism evidence="16 17">
    <name type="scientific">Piloderma croceum (strain F 1598)</name>
    <dbReference type="NCBI Taxonomy" id="765440"/>
    <lineage>
        <taxon>Eukaryota</taxon>
        <taxon>Fungi</taxon>
        <taxon>Dikarya</taxon>
        <taxon>Basidiomycota</taxon>
        <taxon>Agaricomycotina</taxon>
        <taxon>Agaricomycetes</taxon>
        <taxon>Agaricomycetidae</taxon>
        <taxon>Atheliales</taxon>
        <taxon>Atheliaceae</taxon>
        <taxon>Piloderma</taxon>
    </lineage>
</organism>
<dbReference type="GO" id="GO:0005829">
    <property type="term" value="C:cytosol"/>
    <property type="evidence" value="ECO:0007669"/>
    <property type="project" value="TreeGrafter"/>
</dbReference>
<keyword evidence="5" id="KW-0418">Kinase</keyword>
<dbReference type="InterPro" id="IPR011009">
    <property type="entry name" value="Kinase-like_dom_sf"/>
</dbReference>
<keyword evidence="2" id="KW-0723">Serine/threonine-protein kinase</keyword>
<feature type="region of interest" description="Disordered" evidence="13">
    <location>
        <begin position="175"/>
        <end position="205"/>
    </location>
</feature>
<dbReference type="GO" id="GO:0005524">
    <property type="term" value="F:ATP binding"/>
    <property type="evidence" value="ECO:0007669"/>
    <property type="project" value="UniProtKB-UniRule"/>
</dbReference>
<dbReference type="PIRSF" id="PIRSF000660">
    <property type="entry name" value="Ser/Thr_PK_GCN2"/>
    <property type="match status" value="1"/>
</dbReference>
<evidence type="ECO:0000256" key="3">
    <source>
        <dbReference type="ARBA" id="ARBA00022679"/>
    </source>
</evidence>
<dbReference type="InterPro" id="IPR000719">
    <property type="entry name" value="Prot_kinase_dom"/>
</dbReference>
<dbReference type="InterPro" id="IPR036621">
    <property type="entry name" value="Anticodon-bd_dom_sf"/>
</dbReference>
<dbReference type="Gene3D" id="1.10.510.10">
    <property type="entry name" value="Transferase(Phosphotransferase) domain 1"/>
    <property type="match status" value="2"/>
</dbReference>
<dbReference type="GO" id="GO:0004694">
    <property type="term" value="F:eukaryotic translation initiation factor 2alpha kinase activity"/>
    <property type="evidence" value="ECO:0007669"/>
    <property type="project" value="InterPro"/>
</dbReference>
<keyword evidence="4 11" id="KW-0547">Nucleotide-binding</keyword>
<dbReference type="PANTHER" id="PTHR11042">
    <property type="entry name" value="EUKARYOTIC TRANSLATION INITIATION FACTOR 2-ALPHA KINASE EIF2-ALPHA KINASE -RELATED"/>
    <property type="match status" value="1"/>
</dbReference>
<comment type="catalytic activity">
    <reaction evidence="8">
        <text>L-threonyl-[protein] + ATP = O-phospho-L-threonyl-[protein] + ADP + H(+)</text>
        <dbReference type="Rhea" id="RHEA:46608"/>
        <dbReference type="Rhea" id="RHEA-COMP:11060"/>
        <dbReference type="Rhea" id="RHEA-COMP:11605"/>
        <dbReference type="ChEBI" id="CHEBI:15378"/>
        <dbReference type="ChEBI" id="CHEBI:30013"/>
        <dbReference type="ChEBI" id="CHEBI:30616"/>
        <dbReference type="ChEBI" id="CHEBI:61977"/>
        <dbReference type="ChEBI" id="CHEBI:456216"/>
        <dbReference type="EC" id="2.7.11.1"/>
    </reaction>
</comment>
<feature type="compositionally biased region" description="Basic and acidic residues" evidence="13">
    <location>
        <begin position="745"/>
        <end position="757"/>
    </location>
</feature>
<comment type="similarity">
    <text evidence="7">Belongs to the protein kinase superfamily. Ser/Thr protein kinase family. GCN2 subfamily.</text>
</comment>
<dbReference type="InParanoid" id="A0A0C3F5K7"/>
<dbReference type="InterPro" id="IPR024435">
    <property type="entry name" value="HisRS-related_dom"/>
</dbReference>
<evidence type="ECO:0000313" key="16">
    <source>
        <dbReference type="EMBL" id="KIM75304.1"/>
    </source>
</evidence>
<dbReference type="Gene3D" id="3.40.50.800">
    <property type="entry name" value="Anticodon-binding domain"/>
    <property type="match status" value="1"/>
</dbReference>
<evidence type="ECO:0000256" key="13">
    <source>
        <dbReference type="SAM" id="MobiDB-lite"/>
    </source>
</evidence>
<protein>
    <recommendedName>
        <fullName evidence="1">non-specific serine/threonine protein kinase</fullName>
        <ecNumber evidence="1">2.7.11.1</ecNumber>
    </recommendedName>
</protein>
<feature type="compositionally biased region" description="Polar residues" evidence="13">
    <location>
        <begin position="672"/>
        <end position="682"/>
    </location>
</feature>
<evidence type="ECO:0000256" key="5">
    <source>
        <dbReference type="ARBA" id="ARBA00022777"/>
    </source>
</evidence>
<dbReference type="InterPro" id="IPR016255">
    <property type="entry name" value="Gcn2"/>
</dbReference>
<dbReference type="GO" id="GO:1990625">
    <property type="term" value="P:negative regulation of cytoplasmic translational initiation in response to stress"/>
    <property type="evidence" value="ECO:0007669"/>
    <property type="project" value="TreeGrafter"/>
</dbReference>
<evidence type="ECO:0000256" key="2">
    <source>
        <dbReference type="ARBA" id="ARBA00022527"/>
    </source>
</evidence>
<dbReference type="InterPro" id="IPR016135">
    <property type="entry name" value="UBQ-conjugating_enzyme/RWD"/>
</dbReference>
<dbReference type="InterPro" id="IPR045864">
    <property type="entry name" value="aa-tRNA-synth_II/BPL/LPL"/>
</dbReference>
<dbReference type="InterPro" id="IPR008271">
    <property type="entry name" value="Ser/Thr_kinase_AS"/>
</dbReference>
<evidence type="ECO:0000256" key="7">
    <source>
        <dbReference type="ARBA" id="ARBA00037982"/>
    </source>
</evidence>
<dbReference type="PROSITE" id="PS00107">
    <property type="entry name" value="PROTEIN_KINASE_ATP"/>
    <property type="match status" value="1"/>
</dbReference>
<dbReference type="InterPro" id="IPR050339">
    <property type="entry name" value="CC_SR_Kinase"/>
</dbReference>
<dbReference type="InterPro" id="IPR017441">
    <property type="entry name" value="Protein_kinase_ATP_BS"/>
</dbReference>
<evidence type="ECO:0000256" key="6">
    <source>
        <dbReference type="ARBA" id="ARBA00022840"/>
    </source>
</evidence>
<dbReference type="GO" id="GO:0005634">
    <property type="term" value="C:nucleus"/>
    <property type="evidence" value="ECO:0007669"/>
    <property type="project" value="TreeGrafter"/>
</dbReference>
<feature type="active site" description="Proton acceptor" evidence="10">
    <location>
        <position position="818"/>
    </location>
</feature>
<feature type="domain" description="RWD" evidence="15">
    <location>
        <begin position="10"/>
        <end position="124"/>
    </location>
</feature>
<dbReference type="SUPFAM" id="SSF54495">
    <property type="entry name" value="UBC-like"/>
    <property type="match status" value="1"/>
</dbReference>
<dbReference type="PANTHER" id="PTHR11042:SF136">
    <property type="entry name" value="EIF-2-ALPHA KINASE GCN2"/>
    <property type="match status" value="1"/>
</dbReference>
<feature type="compositionally biased region" description="Low complexity" evidence="13">
    <location>
        <begin position="646"/>
        <end position="656"/>
    </location>
</feature>
<reference evidence="17" key="2">
    <citation type="submission" date="2015-01" db="EMBL/GenBank/DDBJ databases">
        <title>Evolutionary Origins and Diversification of the Mycorrhizal Mutualists.</title>
        <authorList>
            <consortium name="DOE Joint Genome Institute"/>
            <consortium name="Mycorrhizal Genomics Consortium"/>
            <person name="Kohler A."/>
            <person name="Kuo A."/>
            <person name="Nagy L.G."/>
            <person name="Floudas D."/>
            <person name="Copeland A."/>
            <person name="Barry K.W."/>
            <person name="Cichocki N."/>
            <person name="Veneault-Fourrey C."/>
            <person name="LaButti K."/>
            <person name="Lindquist E.A."/>
            <person name="Lipzen A."/>
            <person name="Lundell T."/>
            <person name="Morin E."/>
            <person name="Murat C."/>
            <person name="Riley R."/>
            <person name="Ohm R."/>
            <person name="Sun H."/>
            <person name="Tunlid A."/>
            <person name="Henrissat B."/>
            <person name="Grigoriev I.V."/>
            <person name="Hibbett D.S."/>
            <person name="Martin F."/>
        </authorList>
    </citation>
    <scope>NUCLEOTIDE SEQUENCE [LARGE SCALE GENOMIC DNA]</scope>
    <source>
        <strain evidence="17">F 1598</strain>
    </source>
</reference>
<evidence type="ECO:0000259" key="15">
    <source>
        <dbReference type="PROSITE" id="PS50908"/>
    </source>
</evidence>
<evidence type="ECO:0000256" key="8">
    <source>
        <dbReference type="ARBA" id="ARBA00047899"/>
    </source>
</evidence>
<dbReference type="GO" id="GO:0000077">
    <property type="term" value="P:DNA damage checkpoint signaling"/>
    <property type="evidence" value="ECO:0007669"/>
    <property type="project" value="InterPro"/>
</dbReference>
<comment type="catalytic activity">
    <reaction evidence="9">
        <text>L-seryl-[protein] + ATP = O-phospho-L-seryl-[protein] + ADP + H(+)</text>
        <dbReference type="Rhea" id="RHEA:17989"/>
        <dbReference type="Rhea" id="RHEA-COMP:9863"/>
        <dbReference type="Rhea" id="RHEA-COMP:11604"/>
        <dbReference type="ChEBI" id="CHEBI:15378"/>
        <dbReference type="ChEBI" id="CHEBI:29999"/>
        <dbReference type="ChEBI" id="CHEBI:30616"/>
        <dbReference type="ChEBI" id="CHEBI:83421"/>
        <dbReference type="ChEBI" id="CHEBI:456216"/>
        <dbReference type="EC" id="2.7.11.1"/>
    </reaction>
</comment>